<dbReference type="InterPro" id="IPR003439">
    <property type="entry name" value="ABC_transporter-like_ATP-bd"/>
</dbReference>
<reference evidence="12 13" key="1">
    <citation type="submission" date="2017-01" db="EMBL/GenBank/DDBJ databases">
        <title>Genome sequence of Rhodovulum viride JA756.</title>
        <authorList>
            <person name="Lakshmi K.V."/>
            <person name="Tushar L.D."/>
            <person name="Sasikala C."/>
            <person name="Venkataramana C."/>
        </authorList>
    </citation>
    <scope>NUCLEOTIDE SEQUENCE [LARGE SCALE GENOMIC DNA]</scope>
    <source>
        <strain evidence="12 13">JA756</strain>
    </source>
</reference>
<evidence type="ECO:0000256" key="5">
    <source>
        <dbReference type="ARBA" id="ARBA00022840"/>
    </source>
</evidence>
<keyword evidence="9" id="KW-0472">Membrane</keyword>
<keyword evidence="5 12" id="KW-0067">ATP-binding</keyword>
<keyword evidence="6" id="KW-0864">Zinc transport</keyword>
<dbReference type="InterPro" id="IPR027417">
    <property type="entry name" value="P-loop_NTPase"/>
</dbReference>
<keyword evidence="1" id="KW-0813">Transport</keyword>
<evidence type="ECO:0000256" key="10">
    <source>
        <dbReference type="SAM" id="MobiDB-lite"/>
    </source>
</evidence>
<keyword evidence="7" id="KW-1278">Translocase</keyword>
<feature type="domain" description="ABC transporter" evidence="11">
    <location>
        <begin position="4"/>
        <end position="219"/>
    </location>
</feature>
<proteinExistence type="predicted"/>
<evidence type="ECO:0000256" key="6">
    <source>
        <dbReference type="ARBA" id="ARBA00022906"/>
    </source>
</evidence>
<dbReference type="PROSITE" id="PS00211">
    <property type="entry name" value="ABC_TRANSPORTER_1"/>
    <property type="match status" value="1"/>
</dbReference>
<evidence type="ECO:0000256" key="2">
    <source>
        <dbReference type="ARBA" id="ARBA00022475"/>
    </source>
</evidence>
<dbReference type="PANTHER" id="PTHR42734">
    <property type="entry name" value="METAL TRANSPORT SYSTEM ATP-BINDING PROTEIN TM_0124-RELATED"/>
    <property type="match status" value="1"/>
</dbReference>
<keyword evidence="8" id="KW-0406">Ion transport</keyword>
<comment type="caution">
    <text evidence="12">The sequence shown here is derived from an EMBL/GenBank/DDBJ whole genome shotgun (WGS) entry which is preliminary data.</text>
</comment>
<evidence type="ECO:0000313" key="12">
    <source>
        <dbReference type="EMBL" id="RAP43018.1"/>
    </source>
</evidence>
<sequence length="262" mass="27234">MTLVAARGLTVRYGGVAALTGVDFEIGAGEIVTLVGPNGSGKSTLLRAVLGAVRPTAGVVTRRPGLTIGYVPQKLAIDDRMPLTVRRFLSLPVRHGTAEVAAMLGRVGAAGLETRQLTALSGGQFQRVLLARALLGGPELLILDEATQGLDQPGTAAFYQLIADLRRETGAAVLMVSHDLHVVMSATDRVLCLNGHVCCQGQPHVVTAAPEYRALFGHGTHGTMALYQHEHDHAHDGCGHGAAAGSEAHPHAHGAKPEAADA</sequence>
<dbReference type="InterPro" id="IPR017871">
    <property type="entry name" value="ABC_transporter-like_CS"/>
</dbReference>
<evidence type="ECO:0000256" key="1">
    <source>
        <dbReference type="ARBA" id="ARBA00022448"/>
    </source>
</evidence>
<dbReference type="Gene3D" id="3.40.50.300">
    <property type="entry name" value="P-loop containing nucleotide triphosphate hydrolases"/>
    <property type="match status" value="1"/>
</dbReference>
<dbReference type="PROSITE" id="PS50893">
    <property type="entry name" value="ABC_TRANSPORTER_2"/>
    <property type="match status" value="1"/>
</dbReference>
<evidence type="ECO:0000313" key="13">
    <source>
        <dbReference type="Proteomes" id="UP000248659"/>
    </source>
</evidence>
<evidence type="ECO:0000256" key="4">
    <source>
        <dbReference type="ARBA" id="ARBA00022833"/>
    </source>
</evidence>
<dbReference type="Proteomes" id="UP000248659">
    <property type="component" value="Unassembled WGS sequence"/>
</dbReference>
<feature type="region of interest" description="Disordered" evidence="10">
    <location>
        <begin position="236"/>
        <end position="262"/>
    </location>
</feature>
<dbReference type="InterPro" id="IPR050153">
    <property type="entry name" value="Metal_Ion_Import_ABC"/>
</dbReference>
<organism evidence="12 13">
    <name type="scientific">Rhodovulum viride</name>
    <dbReference type="NCBI Taxonomy" id="1231134"/>
    <lineage>
        <taxon>Bacteria</taxon>
        <taxon>Pseudomonadati</taxon>
        <taxon>Pseudomonadota</taxon>
        <taxon>Alphaproteobacteria</taxon>
        <taxon>Rhodobacterales</taxon>
        <taxon>Paracoccaceae</taxon>
        <taxon>Rhodovulum</taxon>
    </lineage>
</organism>
<keyword evidence="2" id="KW-1003">Cell membrane</keyword>
<evidence type="ECO:0000256" key="7">
    <source>
        <dbReference type="ARBA" id="ARBA00022967"/>
    </source>
</evidence>
<name>A0ABX9DLK0_9RHOB</name>
<evidence type="ECO:0000256" key="3">
    <source>
        <dbReference type="ARBA" id="ARBA00022741"/>
    </source>
</evidence>
<dbReference type="SUPFAM" id="SSF52540">
    <property type="entry name" value="P-loop containing nucleoside triphosphate hydrolases"/>
    <property type="match status" value="1"/>
</dbReference>
<evidence type="ECO:0000259" key="11">
    <source>
        <dbReference type="PROSITE" id="PS50893"/>
    </source>
</evidence>
<dbReference type="SMART" id="SM00382">
    <property type="entry name" value="AAA"/>
    <property type="match status" value="1"/>
</dbReference>
<protein>
    <submittedName>
        <fullName evidence="12">Zinc ABC transporter ATP-binding protein ZnuC</fullName>
    </submittedName>
</protein>
<gene>
    <name evidence="12" type="primary">znuC</name>
    <name evidence="12" type="ORF">BYZ73_02245</name>
</gene>
<keyword evidence="3" id="KW-0547">Nucleotide-binding</keyword>
<dbReference type="GO" id="GO:0005524">
    <property type="term" value="F:ATP binding"/>
    <property type="evidence" value="ECO:0007669"/>
    <property type="project" value="UniProtKB-KW"/>
</dbReference>
<keyword evidence="13" id="KW-1185">Reference proteome</keyword>
<dbReference type="Pfam" id="PF00005">
    <property type="entry name" value="ABC_tran"/>
    <property type="match status" value="1"/>
</dbReference>
<evidence type="ECO:0000256" key="8">
    <source>
        <dbReference type="ARBA" id="ARBA00023065"/>
    </source>
</evidence>
<evidence type="ECO:0000256" key="9">
    <source>
        <dbReference type="ARBA" id="ARBA00023136"/>
    </source>
</evidence>
<dbReference type="EMBL" id="MUAV01000002">
    <property type="protein sequence ID" value="RAP43018.1"/>
    <property type="molecule type" value="Genomic_DNA"/>
</dbReference>
<dbReference type="InterPro" id="IPR003593">
    <property type="entry name" value="AAA+_ATPase"/>
</dbReference>
<keyword evidence="4" id="KW-0862">Zinc</keyword>
<dbReference type="PANTHER" id="PTHR42734:SF9">
    <property type="entry name" value="ZINC IMPORT ATP-BINDING PROTEIN ZNUC"/>
    <property type="match status" value="1"/>
</dbReference>
<accession>A0ABX9DLK0</accession>
<dbReference type="RefSeq" id="WP_112314740.1">
    <property type="nucleotide sequence ID" value="NZ_MUAV01000002.1"/>
</dbReference>